<dbReference type="RefSeq" id="WP_055098344.1">
    <property type="nucleotide sequence ID" value="NZ_JRLF01000015.1"/>
</dbReference>
<dbReference type="PROSITE" id="PS50853">
    <property type="entry name" value="FN3"/>
    <property type="match status" value="1"/>
</dbReference>
<dbReference type="Gene3D" id="2.120.10.30">
    <property type="entry name" value="TolB, C-terminal domain"/>
    <property type="match status" value="1"/>
</dbReference>
<dbReference type="Gene3D" id="2.120.10.60">
    <property type="entry name" value="Tricorn protease N-terminal domain"/>
    <property type="match status" value="1"/>
</dbReference>
<dbReference type="InterPro" id="IPR013783">
    <property type="entry name" value="Ig-like_fold"/>
</dbReference>
<dbReference type="STRING" id="362413.RC62_2775"/>
<dbReference type="InterPro" id="IPR036116">
    <property type="entry name" value="FN3_sf"/>
</dbReference>
<dbReference type="AlphaFoldDB" id="A0A0Q0VUV8"/>
<evidence type="ECO:0000313" key="2">
    <source>
        <dbReference type="EMBL" id="KQB37609.1"/>
    </source>
</evidence>
<feature type="domain" description="Fibronectin type-III" evidence="1">
    <location>
        <begin position="116"/>
        <end position="212"/>
    </location>
</feature>
<dbReference type="PATRIC" id="fig|362413.3.peg.2723"/>
<dbReference type="InterPro" id="IPR013784">
    <property type="entry name" value="Carb-bd-like_fold"/>
</dbReference>
<dbReference type="SUPFAM" id="SSF49265">
    <property type="entry name" value="Fibronectin type III"/>
    <property type="match status" value="1"/>
</dbReference>
<proteinExistence type="predicted"/>
<organism evidence="2 3">
    <name type="scientific">Flavobacterium aquidurense</name>
    <dbReference type="NCBI Taxonomy" id="362413"/>
    <lineage>
        <taxon>Bacteria</taxon>
        <taxon>Pseudomonadati</taxon>
        <taxon>Bacteroidota</taxon>
        <taxon>Flavobacteriia</taxon>
        <taxon>Flavobacteriales</taxon>
        <taxon>Flavobacteriaceae</taxon>
        <taxon>Flavobacterium</taxon>
    </lineage>
</organism>
<dbReference type="GO" id="GO:0030246">
    <property type="term" value="F:carbohydrate binding"/>
    <property type="evidence" value="ECO:0007669"/>
    <property type="project" value="InterPro"/>
</dbReference>
<dbReference type="SUPFAM" id="SSF82171">
    <property type="entry name" value="DPP6 N-terminal domain-like"/>
    <property type="match status" value="1"/>
</dbReference>
<evidence type="ECO:0000259" key="1">
    <source>
        <dbReference type="PROSITE" id="PS50853"/>
    </source>
</evidence>
<name>A0A0Q0VUV8_9FLAO</name>
<sequence length="494" mass="54441">MKYLYKISSVLFLLFLVSCSEEKIGEYEFGTVTGRVVNADTFEPMENVKILSSPTTSTVFTDAEGKFIVSNVKAGEYSFQAQKDGFVAKFEAVTLTGNNTSEVVFELKKATANNKPPTVPVLVSPVDNSTAQAVSLDLTWTDTDPDKDELIFKITLRNSNNSDVKVYEPIKENKLTLTDLIYGTKYYWQIEVTDGVNTPVLSTVSTFTTLAFPATRYLFVKNINDNNVIFTADDAGKQYQLTSSDKNYWRPRRNNQAKKIAFIGTNGSQNDLYTMNFDGTGIKKVTSSVPVAGFNSDYIGYSWNASGSELIYPNFDKLYKINSDGSGLTKIFQTPNGKFISECDWSADGSKMALKVNDANGYNVEIYVIDTSGAVTATILSGINGAVGGLNFSITGQKIVYTRDVSGYESSNYRQLDSRIFEYNFATGITSQIVTDKISGTNDLDVRYSPNESELIFINTSNDGISIKNTVKATTGVVNSRIVLFSGTVMPDWE</sequence>
<dbReference type="EMBL" id="JRLF01000015">
    <property type="protein sequence ID" value="KQB37609.1"/>
    <property type="molecule type" value="Genomic_DNA"/>
</dbReference>
<dbReference type="PANTHER" id="PTHR36842:SF1">
    <property type="entry name" value="PROTEIN TOLB"/>
    <property type="match status" value="1"/>
</dbReference>
<dbReference type="PROSITE" id="PS51257">
    <property type="entry name" value="PROKAR_LIPOPROTEIN"/>
    <property type="match status" value="1"/>
</dbReference>
<dbReference type="Pfam" id="PF13620">
    <property type="entry name" value="CarboxypepD_reg"/>
    <property type="match status" value="1"/>
</dbReference>
<dbReference type="Gene3D" id="2.60.40.1120">
    <property type="entry name" value="Carboxypeptidase-like, regulatory domain"/>
    <property type="match status" value="1"/>
</dbReference>
<protein>
    <submittedName>
        <fullName evidence="2">Peptidase family S9-like protein</fullName>
    </submittedName>
</protein>
<dbReference type="SUPFAM" id="SSF49452">
    <property type="entry name" value="Starch-binding domain-like"/>
    <property type="match status" value="1"/>
</dbReference>
<reference evidence="2 3" key="1">
    <citation type="submission" date="2014-09" db="EMBL/GenBank/DDBJ databases">
        <title>Genome sequence of Flavobacterium aquidurense RC62.</title>
        <authorList>
            <person name="Kim J.F."/>
            <person name="Kwak M.-J."/>
        </authorList>
    </citation>
    <scope>NUCLEOTIDE SEQUENCE [LARGE SCALE GENOMIC DNA]</scope>
    <source>
        <strain evidence="2 3">RC62</strain>
    </source>
</reference>
<dbReference type="Gene3D" id="2.60.40.10">
    <property type="entry name" value="Immunoglobulins"/>
    <property type="match status" value="1"/>
</dbReference>
<gene>
    <name evidence="2" type="ORF">RC62_2775</name>
</gene>
<evidence type="ECO:0000313" key="3">
    <source>
        <dbReference type="Proteomes" id="UP000050443"/>
    </source>
</evidence>
<dbReference type="Proteomes" id="UP000050443">
    <property type="component" value="Unassembled WGS sequence"/>
</dbReference>
<accession>A0A0Q0VUV8</accession>
<dbReference type="OrthoDB" id="9815657at2"/>
<dbReference type="PANTHER" id="PTHR36842">
    <property type="entry name" value="PROTEIN TOLB HOMOLOG"/>
    <property type="match status" value="1"/>
</dbReference>
<comment type="caution">
    <text evidence="2">The sequence shown here is derived from an EMBL/GenBank/DDBJ whole genome shotgun (WGS) entry which is preliminary data.</text>
</comment>
<dbReference type="InterPro" id="IPR003961">
    <property type="entry name" value="FN3_dom"/>
</dbReference>
<dbReference type="InterPro" id="IPR011042">
    <property type="entry name" value="6-blade_b-propeller_TolB-like"/>
</dbReference>